<dbReference type="EMBL" id="LR798462">
    <property type="protein sequence ID" value="CAB5238923.1"/>
    <property type="molecule type" value="Genomic_DNA"/>
</dbReference>
<dbReference type="EMBL" id="LR797183">
    <property type="protein sequence ID" value="CAB4192362.1"/>
    <property type="molecule type" value="Genomic_DNA"/>
</dbReference>
<evidence type="ECO:0000313" key="2">
    <source>
        <dbReference type="EMBL" id="CAB4189386.1"/>
    </source>
</evidence>
<evidence type="ECO:0000313" key="4">
    <source>
        <dbReference type="EMBL" id="CAB4215645.1"/>
    </source>
</evidence>
<evidence type="ECO:0000313" key="5">
    <source>
        <dbReference type="EMBL" id="CAB5238923.1"/>
    </source>
</evidence>
<dbReference type="EMBL" id="LR797137">
    <property type="protein sequence ID" value="CAB4189386.1"/>
    <property type="molecule type" value="Genomic_DNA"/>
</dbReference>
<gene>
    <name evidence="2" type="ORF">UFOVP1186_36</name>
    <name evidence="3" type="ORF">UFOVP1234_22</name>
    <name evidence="4" type="ORF">UFOVP1487_35</name>
    <name evidence="5" type="ORF">UFOVP1574_19</name>
    <name evidence="1" type="ORF">UFOVP959_27</name>
</gene>
<evidence type="ECO:0000313" key="3">
    <source>
        <dbReference type="EMBL" id="CAB4192362.1"/>
    </source>
</evidence>
<reference evidence="1" key="1">
    <citation type="submission" date="2020-05" db="EMBL/GenBank/DDBJ databases">
        <authorList>
            <person name="Chiriac C."/>
            <person name="Salcher M."/>
            <person name="Ghai R."/>
            <person name="Kavagutti S V."/>
        </authorList>
    </citation>
    <scope>NUCLEOTIDE SEQUENCE</scope>
</reference>
<dbReference type="EMBL" id="LR797422">
    <property type="protein sequence ID" value="CAB4215645.1"/>
    <property type="molecule type" value="Genomic_DNA"/>
</dbReference>
<proteinExistence type="predicted"/>
<organism evidence="1">
    <name type="scientific">uncultured Caudovirales phage</name>
    <dbReference type="NCBI Taxonomy" id="2100421"/>
    <lineage>
        <taxon>Viruses</taxon>
        <taxon>Duplodnaviria</taxon>
        <taxon>Heunggongvirae</taxon>
        <taxon>Uroviricota</taxon>
        <taxon>Caudoviricetes</taxon>
        <taxon>Peduoviridae</taxon>
        <taxon>Maltschvirus</taxon>
        <taxon>Maltschvirus maltsch</taxon>
    </lineage>
</organism>
<accession>A0A6J5PSL5</accession>
<name>A0A6J5PSL5_9CAUD</name>
<evidence type="ECO:0000313" key="1">
    <source>
        <dbReference type="EMBL" id="CAB4174142.1"/>
    </source>
</evidence>
<protein>
    <submittedName>
        <fullName evidence="1">Uncharacterized protein</fullName>
    </submittedName>
</protein>
<dbReference type="EMBL" id="LR796907">
    <property type="protein sequence ID" value="CAB4174142.1"/>
    <property type="molecule type" value="Genomic_DNA"/>
</dbReference>
<sequence length="152" mass="17446">MTTPSSPKYLTVKNWREHQHYKNKAGAPPWIKLYRKILTDYDIRSMNEADRFKLIAVWVLAAESEGVIPNDPAYIAGCIGVKRIDLNLLVSRGFLEPVYTNSREALDTAEEKCLSPREVEVEKDLTWPLTYLTTPREGHDHAHTPHPQVAHR</sequence>